<dbReference type="Pfam" id="PF05621">
    <property type="entry name" value="TniB"/>
    <property type="match status" value="1"/>
</dbReference>
<dbReference type="EMBL" id="CCBB010000001">
    <property type="protein sequence ID" value="CDO08059.1"/>
    <property type="molecule type" value="Genomic_DNA"/>
</dbReference>
<protein>
    <submittedName>
        <fullName evidence="1">ATPase AAA</fullName>
    </submittedName>
</protein>
<evidence type="ECO:0000313" key="1">
    <source>
        <dbReference type="EMBL" id="CDO08059.1"/>
    </source>
</evidence>
<comment type="caution">
    <text evidence="1">The sequence shown here is derived from an EMBL/GenBank/DDBJ whole genome shotgun (WGS) entry which is preliminary data.</text>
</comment>
<dbReference type="InterPro" id="IPR027417">
    <property type="entry name" value="P-loop_NTPase"/>
</dbReference>
<proteinExistence type="predicted"/>
<dbReference type="eggNOG" id="COG2842">
    <property type="taxonomic scope" value="Bacteria"/>
</dbReference>
<dbReference type="RefSeq" id="WP_036397951.1">
    <property type="nucleotide sequence ID" value="NZ_CCBB010000001.1"/>
</dbReference>
<keyword evidence="2" id="KW-1185">Reference proteome</keyword>
<sequence>MNDMQNLSIGTKEGWQKVIEAPPRQRPAVLTLRKIQRMSQSEQARYNKERRLWHANMGVLRTPALRALHEQLWDTIGSNAQDGARAKGAVALEGDSNLGKSTAVELFAKDFHLREIEENGALTDDGHERHPVVRVTLSGNPTIRDLNGSLLYYFNHAGRLRGSAGDFARRALDVFLDCEVRLLIIDDLHFLRWESADGTKVSNQLKYLANDFPISMLLVGVGLTDLGLYKQGRTFGKAVLGPTARRTTSCVLNPFRYKESDHRREWRTVLRAVERSLVLPNHVDGTLSRSLSEYLFERSTGYMGSLISLITRGCARAVRTGEEALTEGLLDQVRIDVAAEAERKQTAKLLRDCYPH</sequence>
<dbReference type="InterPro" id="IPR008868">
    <property type="entry name" value="TniB"/>
</dbReference>
<organism evidence="1 2">
    <name type="scientific">Mycolicibacterium cosmeticum</name>
    <dbReference type="NCBI Taxonomy" id="258533"/>
    <lineage>
        <taxon>Bacteria</taxon>
        <taxon>Bacillati</taxon>
        <taxon>Actinomycetota</taxon>
        <taxon>Actinomycetes</taxon>
        <taxon>Mycobacteriales</taxon>
        <taxon>Mycobacteriaceae</taxon>
        <taxon>Mycolicibacterium</taxon>
    </lineage>
</organism>
<accession>W9AQP7</accession>
<name>W9AQP7_MYCCO</name>
<reference evidence="1" key="1">
    <citation type="submission" date="2014-03" db="EMBL/GenBank/DDBJ databases">
        <title>Draft Genome Sequence of Mycobacterium cosmeticum DSM 44829.</title>
        <authorList>
            <person name="Croce O."/>
            <person name="Robert C."/>
            <person name="Raoult D."/>
            <person name="Drancourt M."/>
        </authorList>
    </citation>
    <scope>NUCLEOTIDE SEQUENCE [LARGE SCALE GENOMIC DNA]</scope>
    <source>
        <strain evidence="1">DSM 44829</strain>
    </source>
</reference>
<dbReference type="AlphaFoldDB" id="W9AQP7"/>
<dbReference type="STRING" id="258533.BN977_02878"/>
<dbReference type="OrthoDB" id="3337229at2"/>
<reference evidence="1" key="2">
    <citation type="submission" date="2014-03" db="EMBL/GenBank/DDBJ databases">
        <authorList>
            <person name="Urmite Genomes"/>
        </authorList>
    </citation>
    <scope>NUCLEOTIDE SEQUENCE</scope>
    <source>
        <strain evidence="1">DSM 44829</strain>
    </source>
</reference>
<dbReference type="SUPFAM" id="SSF52540">
    <property type="entry name" value="P-loop containing nucleoside triphosphate hydrolases"/>
    <property type="match status" value="1"/>
</dbReference>
<evidence type="ECO:0000313" key="2">
    <source>
        <dbReference type="Proteomes" id="UP000028870"/>
    </source>
</evidence>
<gene>
    <name evidence="1" type="ORF">BN977_02878</name>
</gene>
<dbReference type="Proteomes" id="UP000028870">
    <property type="component" value="Unassembled WGS sequence"/>
</dbReference>